<reference evidence="4 5" key="1">
    <citation type="submission" date="2017-09" db="EMBL/GenBank/DDBJ databases">
        <title>Genomic, metabolic, and phenotypic characteristics of bacterial isolates from the natural microbiome of the model nematode Caenorhabditis elegans.</title>
        <authorList>
            <person name="Zimmermann J."/>
            <person name="Obeng N."/>
            <person name="Yang W."/>
            <person name="Obeng O."/>
            <person name="Kissoyan K."/>
            <person name="Pees B."/>
            <person name="Dirksen P."/>
            <person name="Hoppner M."/>
            <person name="Franke A."/>
            <person name="Rosenstiel P."/>
            <person name="Leippe M."/>
            <person name="Dierking K."/>
            <person name="Kaleta C."/>
            <person name="Schulenburg H."/>
        </authorList>
    </citation>
    <scope>NUCLEOTIDE SEQUENCE [LARGE SCALE GENOMIC DNA]</scope>
    <source>
        <strain evidence="2 5">MYb25</strain>
        <strain evidence="3 4">MYb44</strain>
    </source>
</reference>
<dbReference type="AlphaFoldDB" id="A0A2S9CMJ8"/>
<sequence length="95" mass="10862">MKKQFQNWTLFFLVGIIAIIAGLIASVVLMTGSSAEDGLFGMYILFSLIPILLVIIIDRILVWKFGNKIVNKVQFAILLFIILLWMVRFVLNLFL</sequence>
<gene>
    <name evidence="2" type="ORF">CQ022_18835</name>
    <name evidence="3" type="ORF">CQ033_17740</name>
</gene>
<evidence type="ECO:0000256" key="1">
    <source>
        <dbReference type="SAM" id="Phobius"/>
    </source>
</evidence>
<dbReference type="Proteomes" id="UP000238325">
    <property type="component" value="Unassembled WGS sequence"/>
</dbReference>
<name>A0A2S9CMJ8_CHRCI</name>
<keyword evidence="1" id="KW-0812">Transmembrane</keyword>
<proteinExistence type="predicted"/>
<keyword evidence="1" id="KW-0472">Membrane</keyword>
<evidence type="ECO:0000313" key="5">
    <source>
        <dbReference type="Proteomes" id="UP000238534"/>
    </source>
</evidence>
<dbReference type="OrthoDB" id="1274032at2"/>
<feature type="transmembrane region" description="Helical" evidence="1">
    <location>
        <begin position="40"/>
        <end position="61"/>
    </location>
</feature>
<protein>
    <submittedName>
        <fullName evidence="2">Uncharacterized protein</fullName>
    </submittedName>
</protein>
<feature type="transmembrane region" description="Helical" evidence="1">
    <location>
        <begin position="73"/>
        <end position="94"/>
    </location>
</feature>
<dbReference type="RefSeq" id="WP_105683849.1">
    <property type="nucleotide sequence ID" value="NZ_JBBGZD010000004.1"/>
</dbReference>
<feature type="transmembrane region" description="Helical" evidence="1">
    <location>
        <begin position="7"/>
        <end position="28"/>
    </location>
</feature>
<accession>A0A2S9CMJ8</accession>
<keyword evidence="1" id="KW-1133">Transmembrane helix</keyword>
<evidence type="ECO:0000313" key="3">
    <source>
        <dbReference type="EMBL" id="PRB88387.1"/>
    </source>
</evidence>
<organism evidence="2 5">
    <name type="scientific">Chryseobacterium culicis</name>
    <dbReference type="NCBI Taxonomy" id="680127"/>
    <lineage>
        <taxon>Bacteria</taxon>
        <taxon>Pseudomonadati</taxon>
        <taxon>Bacteroidota</taxon>
        <taxon>Flavobacteriia</taxon>
        <taxon>Flavobacteriales</taxon>
        <taxon>Weeksellaceae</taxon>
        <taxon>Chryseobacterium group</taxon>
        <taxon>Chryseobacterium</taxon>
    </lineage>
</organism>
<dbReference type="EMBL" id="PCPP01000004">
    <property type="protein sequence ID" value="PRB81732.1"/>
    <property type="molecule type" value="Genomic_DNA"/>
</dbReference>
<dbReference type="Proteomes" id="UP000238534">
    <property type="component" value="Unassembled WGS sequence"/>
</dbReference>
<dbReference type="EMBL" id="PCPH01000005">
    <property type="protein sequence ID" value="PRB88387.1"/>
    <property type="molecule type" value="Genomic_DNA"/>
</dbReference>
<evidence type="ECO:0000313" key="4">
    <source>
        <dbReference type="Proteomes" id="UP000238325"/>
    </source>
</evidence>
<evidence type="ECO:0000313" key="2">
    <source>
        <dbReference type="EMBL" id="PRB81732.1"/>
    </source>
</evidence>
<comment type="caution">
    <text evidence="2">The sequence shown here is derived from an EMBL/GenBank/DDBJ whole genome shotgun (WGS) entry which is preliminary data.</text>
</comment>
<keyword evidence="4" id="KW-1185">Reference proteome</keyword>